<dbReference type="EMBL" id="CAKOGP040001758">
    <property type="protein sequence ID" value="CAJ1949239.1"/>
    <property type="molecule type" value="Genomic_DNA"/>
</dbReference>
<evidence type="ECO:0000313" key="4">
    <source>
        <dbReference type="Proteomes" id="UP001295423"/>
    </source>
</evidence>
<evidence type="ECO:0000313" key="3">
    <source>
        <dbReference type="EMBL" id="CAJ1967473.1"/>
    </source>
</evidence>
<evidence type="ECO:0000256" key="1">
    <source>
        <dbReference type="SAM" id="SignalP"/>
    </source>
</evidence>
<keyword evidence="1" id="KW-0732">Signal</keyword>
<protein>
    <recommendedName>
        <fullName evidence="5">DOMON domain-containing protein</fullName>
    </recommendedName>
</protein>
<organism evidence="2 4">
    <name type="scientific">Cylindrotheca closterium</name>
    <dbReference type="NCBI Taxonomy" id="2856"/>
    <lineage>
        <taxon>Eukaryota</taxon>
        <taxon>Sar</taxon>
        <taxon>Stramenopiles</taxon>
        <taxon>Ochrophyta</taxon>
        <taxon>Bacillariophyta</taxon>
        <taxon>Bacillariophyceae</taxon>
        <taxon>Bacillariophycidae</taxon>
        <taxon>Bacillariales</taxon>
        <taxon>Bacillariaceae</taxon>
        <taxon>Cylindrotheca</taxon>
    </lineage>
</organism>
<dbReference type="EMBL" id="CAKOGP040002328">
    <property type="protein sequence ID" value="CAJ1967473.1"/>
    <property type="molecule type" value="Genomic_DNA"/>
</dbReference>
<reference evidence="2" key="1">
    <citation type="submission" date="2023-08" db="EMBL/GenBank/DDBJ databases">
        <authorList>
            <person name="Audoor S."/>
            <person name="Bilcke G."/>
        </authorList>
    </citation>
    <scope>NUCLEOTIDE SEQUENCE</scope>
</reference>
<comment type="caution">
    <text evidence="2">The sequence shown here is derived from an EMBL/GenBank/DDBJ whole genome shotgun (WGS) entry which is preliminary data.</text>
</comment>
<evidence type="ECO:0008006" key="5">
    <source>
        <dbReference type="Google" id="ProtNLM"/>
    </source>
</evidence>
<feature type="chain" id="PRO_5042440665" description="DOMON domain-containing protein" evidence="1">
    <location>
        <begin position="27"/>
        <end position="390"/>
    </location>
</feature>
<sequence length="390" mass="42873">MLSSSYSKIYCVVALCLGLLVQYTSANAIDLSVLGENSFDRLRVGWALTVNEQCLYEFSLQFEHDETLPLGQDNFEGDCSISGGGNAADGKPIFDARSSWDRFPRYVWATTGFHHMSIDWYPCGIFSGTAGQAGADGYSTAQYHFSFFRVTPEFRAETMTCDVTDQVVIPGEKVCKLEQDATNDKGLGFYIFPASITPVGVADKTAIVNMPDGFKPPVYGTARPHVGFRAWDQTMTPFAPDQWKDLPAFMSTYAGDLAMFQPHVSYRQVSGDTSKFTANAQRYHSETLRSLPDSFSVHYDSKNGLIHYRMVGKSQLCKEKFESAKAAAGGDPVFPNYNDYAFQKNFTENGGEGFTQTGGGGSSSAFAWDNHILLTLGITTTCIVLLTTVL</sequence>
<name>A0AAD2FQB5_9STRA</name>
<gene>
    <name evidence="2" type="ORF">CYCCA115_LOCUS11994</name>
    <name evidence="3" type="ORF">CYCCA115_LOCUS22791</name>
</gene>
<keyword evidence="4" id="KW-1185">Reference proteome</keyword>
<dbReference type="Proteomes" id="UP001295423">
    <property type="component" value="Unassembled WGS sequence"/>
</dbReference>
<evidence type="ECO:0000313" key="2">
    <source>
        <dbReference type="EMBL" id="CAJ1949239.1"/>
    </source>
</evidence>
<feature type="signal peptide" evidence="1">
    <location>
        <begin position="1"/>
        <end position="26"/>
    </location>
</feature>
<accession>A0AAD2FQB5</accession>
<proteinExistence type="predicted"/>
<dbReference type="AlphaFoldDB" id="A0AAD2FQB5"/>